<dbReference type="InterPro" id="IPR051145">
    <property type="entry name" value="GAS-SHBG-PROS"/>
</dbReference>
<keyword evidence="9" id="KW-0325">Glycoprotein</keyword>
<dbReference type="EMBL" id="AGCU01013130">
    <property type="status" value="NOT_ANNOTATED_CDS"/>
    <property type="molecule type" value="Genomic_DNA"/>
</dbReference>
<keyword evidence="16" id="KW-1185">Reference proteome</keyword>
<dbReference type="InterPro" id="IPR001791">
    <property type="entry name" value="Laminin_G"/>
</dbReference>
<dbReference type="eggNOG" id="ENOG502QT2N">
    <property type="taxonomic scope" value="Eukaryota"/>
</dbReference>
<evidence type="ECO:0000256" key="10">
    <source>
        <dbReference type="ARBA" id="ARBA00037620"/>
    </source>
</evidence>
<dbReference type="PANTHER" id="PTHR24040:SF3">
    <property type="entry name" value="SEX HORMONE-BINDING GLOBULIN"/>
    <property type="match status" value="1"/>
</dbReference>
<evidence type="ECO:0000256" key="7">
    <source>
        <dbReference type="ARBA" id="ARBA00023121"/>
    </source>
</evidence>
<dbReference type="GO" id="GO:0005576">
    <property type="term" value="C:extracellular region"/>
    <property type="evidence" value="ECO:0007669"/>
    <property type="project" value="UniProtKB-SubCell"/>
</dbReference>
<evidence type="ECO:0000256" key="5">
    <source>
        <dbReference type="ARBA" id="ARBA00022729"/>
    </source>
</evidence>
<comment type="function">
    <text evidence="10">Functions as an androgen transport protein, but may also be involved in receptor mediated processes. Each dimer binds one molecule of steroid. Specific for 5-alpha-dihydrotestosterone, testosterone, and 17-beta-estradiol. Regulates the plasma metabolic clearance rate of steroid hormones by controlling their plasma concentration.</text>
</comment>
<gene>
    <name evidence="15" type="primary">SHBG</name>
</gene>
<dbReference type="Ensembl" id="ENSPSIT00000015576.1">
    <property type="protein sequence ID" value="ENSPSIP00000015503.1"/>
    <property type="gene ID" value="ENSPSIG00000013826.1"/>
</dbReference>
<evidence type="ECO:0000256" key="11">
    <source>
        <dbReference type="ARBA" id="ARBA00040510"/>
    </source>
</evidence>
<evidence type="ECO:0000313" key="15">
    <source>
        <dbReference type="Ensembl" id="ENSPSIP00000015503.1"/>
    </source>
</evidence>
<dbReference type="EMBL" id="AGCU01013132">
    <property type="status" value="NOT_ANNOTATED_CDS"/>
    <property type="molecule type" value="Genomic_DNA"/>
</dbReference>
<reference evidence="16" key="1">
    <citation type="submission" date="2011-10" db="EMBL/GenBank/DDBJ databases">
        <authorList>
            <consortium name="Soft-shell Turtle Genome Consortium"/>
        </authorList>
    </citation>
    <scope>NUCLEOTIDE SEQUENCE [LARGE SCALE GENOMIC DNA]</scope>
    <source>
        <strain evidence="16">Daiwa-1</strain>
    </source>
</reference>
<accession>K7G5E2</accession>
<protein>
    <recommendedName>
        <fullName evidence="11">Sex hormone-binding globulin</fullName>
    </recommendedName>
</protein>
<proteinExistence type="predicted"/>
<evidence type="ECO:0000313" key="16">
    <source>
        <dbReference type="Proteomes" id="UP000007267"/>
    </source>
</evidence>
<dbReference type="EMBL" id="AGCU01013129">
    <property type="status" value="NOT_ANNOTATED_CDS"/>
    <property type="molecule type" value="Genomic_DNA"/>
</dbReference>
<evidence type="ECO:0000256" key="4">
    <source>
        <dbReference type="ARBA" id="ARBA00022665"/>
    </source>
</evidence>
<reference evidence="15" key="3">
    <citation type="submission" date="2025-08" db="UniProtKB">
        <authorList>
            <consortium name="Ensembl"/>
        </authorList>
    </citation>
    <scope>IDENTIFICATION</scope>
</reference>
<dbReference type="PANTHER" id="PTHR24040">
    <property type="entry name" value="LAMININ G-LIKE DOMAIN-CONTAINING PROTEIN"/>
    <property type="match status" value="1"/>
</dbReference>
<keyword evidence="5 13" id="KW-0732">Signal</keyword>
<feature type="signal peptide" evidence="13">
    <location>
        <begin position="1"/>
        <end position="19"/>
    </location>
</feature>
<evidence type="ECO:0000256" key="6">
    <source>
        <dbReference type="ARBA" id="ARBA00022737"/>
    </source>
</evidence>
<feature type="chain" id="PRO_5003902565" description="Sex hormone-binding globulin" evidence="13">
    <location>
        <begin position="20"/>
        <end position="410"/>
    </location>
</feature>
<dbReference type="InterPro" id="IPR013320">
    <property type="entry name" value="ConA-like_dom_sf"/>
</dbReference>
<dbReference type="GeneTree" id="ENSGT00940000154035"/>
<dbReference type="EMBL" id="AGCU01013128">
    <property type="status" value="NOT_ANNOTATED_CDS"/>
    <property type="molecule type" value="Genomic_DNA"/>
</dbReference>
<comment type="caution">
    <text evidence="12">Lacks conserved residue(s) required for the propagation of feature annotation.</text>
</comment>
<organism evidence="15 16">
    <name type="scientific">Pelodiscus sinensis</name>
    <name type="common">Chinese softshell turtle</name>
    <name type="synonym">Trionyx sinensis</name>
    <dbReference type="NCBI Taxonomy" id="13735"/>
    <lineage>
        <taxon>Eukaryota</taxon>
        <taxon>Metazoa</taxon>
        <taxon>Chordata</taxon>
        <taxon>Craniata</taxon>
        <taxon>Vertebrata</taxon>
        <taxon>Euteleostomi</taxon>
        <taxon>Archelosauria</taxon>
        <taxon>Testudinata</taxon>
        <taxon>Testudines</taxon>
        <taxon>Cryptodira</taxon>
        <taxon>Trionychia</taxon>
        <taxon>Trionychidae</taxon>
        <taxon>Pelodiscus</taxon>
    </lineage>
</organism>
<dbReference type="CDD" id="cd00110">
    <property type="entry name" value="LamG"/>
    <property type="match status" value="1"/>
</dbReference>
<dbReference type="SUPFAM" id="SSF49899">
    <property type="entry name" value="Concanavalin A-like lectins/glucanases"/>
    <property type="match status" value="2"/>
</dbReference>
<comment type="subcellular location">
    <subcellularLocation>
        <location evidence="1">Secreted</location>
    </subcellularLocation>
</comment>
<keyword evidence="4" id="KW-0754">Steroid-binding</keyword>
<dbReference type="OMA" id="TEPWAFS"/>
<dbReference type="Pfam" id="PF02210">
    <property type="entry name" value="Laminin_G_2"/>
    <property type="match status" value="1"/>
</dbReference>
<name>K7G5E2_PELSI</name>
<keyword evidence="6" id="KW-0677">Repeat</keyword>
<evidence type="ECO:0000256" key="8">
    <source>
        <dbReference type="ARBA" id="ARBA00023157"/>
    </source>
</evidence>
<dbReference type="STRING" id="13735.ENSPSIP00000015503"/>
<comment type="subunit">
    <text evidence="2">Homodimer.</text>
</comment>
<evidence type="ECO:0000256" key="9">
    <source>
        <dbReference type="ARBA" id="ARBA00023180"/>
    </source>
</evidence>
<dbReference type="FunFam" id="2.60.120.200:FF:000107">
    <property type="entry name" value="Sex hormone-binding globulin"/>
    <property type="match status" value="1"/>
</dbReference>
<dbReference type="GO" id="GO:0005496">
    <property type="term" value="F:steroid binding"/>
    <property type="evidence" value="ECO:0007669"/>
    <property type="project" value="UniProtKB-KW"/>
</dbReference>
<dbReference type="SMART" id="SM00282">
    <property type="entry name" value="LamG"/>
    <property type="match status" value="2"/>
</dbReference>
<evidence type="ECO:0000256" key="3">
    <source>
        <dbReference type="ARBA" id="ARBA00022525"/>
    </source>
</evidence>
<evidence type="ECO:0000256" key="13">
    <source>
        <dbReference type="SAM" id="SignalP"/>
    </source>
</evidence>
<keyword evidence="7" id="KW-0446">Lipid-binding</keyword>
<evidence type="ECO:0000259" key="14">
    <source>
        <dbReference type="PROSITE" id="PS50025"/>
    </source>
</evidence>
<feature type="domain" description="Laminin G" evidence="14">
    <location>
        <begin position="229"/>
        <end position="409"/>
    </location>
</feature>
<dbReference type="PROSITE" id="PS50025">
    <property type="entry name" value="LAM_G_DOMAIN"/>
    <property type="match status" value="2"/>
</dbReference>
<reference evidence="15" key="4">
    <citation type="submission" date="2025-09" db="UniProtKB">
        <authorList>
            <consortium name="Ensembl"/>
        </authorList>
    </citation>
    <scope>IDENTIFICATION</scope>
</reference>
<feature type="domain" description="Laminin G" evidence="14">
    <location>
        <begin position="55"/>
        <end position="224"/>
    </location>
</feature>
<dbReference type="AlphaFoldDB" id="K7G5E2"/>
<evidence type="ECO:0000256" key="2">
    <source>
        <dbReference type="ARBA" id="ARBA00011738"/>
    </source>
</evidence>
<sequence length="410" mass="44571">MGFLASLLVVLLALGRFSAEAVSDHPITHGDSAKDDPCFQALKGDEGALNIGQHWGNVTPTATIHIDLRQVTSTTSSFEFRTLDPEGVIFFGDMGDHSDWFMLGLRRGRAEIQISNVVTSITVRGGWRLDDGLWHRLLVQNEGDGVLLEVDGEELLALGHVSYPIIERLAHQMRIAMGGLFLPASQLGLGMNTAMDGCIRHWAWLNQSTTWQEDATLERSPKRCFSTLQPGSFFPGAELASFRPAALPPRLALHPSKSLHLPSSQHGQTGLLLAVATLDQSFALSLLLQPTAVLARLGNATELQLPLPKGPCLDAPLHLRVSPTHLALRLGAHGDSVTSQPPDFQRLRGAWLGQGGRLFIGGLPEEGETPMPKEWGSFRGCLRGIQVQGHLLDLDSALFRSDTIWAHSCP</sequence>
<dbReference type="Pfam" id="PF00054">
    <property type="entry name" value="Laminin_G_1"/>
    <property type="match status" value="1"/>
</dbReference>
<evidence type="ECO:0000256" key="12">
    <source>
        <dbReference type="PROSITE-ProRule" id="PRU00122"/>
    </source>
</evidence>
<dbReference type="HOGENOM" id="CLU_063172_0_0_1"/>
<keyword evidence="3" id="KW-0964">Secreted</keyword>
<dbReference type="EMBL" id="AGCU01013131">
    <property type="status" value="NOT_ANNOTATED_CDS"/>
    <property type="molecule type" value="Genomic_DNA"/>
</dbReference>
<reference evidence="16" key="2">
    <citation type="journal article" date="2013" name="Nat. Genet.">
        <title>The draft genomes of soft-shell turtle and green sea turtle yield insights into the development and evolution of the turtle-specific body plan.</title>
        <authorList>
            <person name="Wang Z."/>
            <person name="Pascual-Anaya J."/>
            <person name="Zadissa A."/>
            <person name="Li W."/>
            <person name="Niimura Y."/>
            <person name="Huang Z."/>
            <person name="Li C."/>
            <person name="White S."/>
            <person name="Xiong Z."/>
            <person name="Fang D."/>
            <person name="Wang B."/>
            <person name="Ming Y."/>
            <person name="Chen Y."/>
            <person name="Zheng Y."/>
            <person name="Kuraku S."/>
            <person name="Pignatelli M."/>
            <person name="Herrero J."/>
            <person name="Beal K."/>
            <person name="Nozawa M."/>
            <person name="Li Q."/>
            <person name="Wang J."/>
            <person name="Zhang H."/>
            <person name="Yu L."/>
            <person name="Shigenobu S."/>
            <person name="Wang J."/>
            <person name="Liu J."/>
            <person name="Flicek P."/>
            <person name="Searle S."/>
            <person name="Wang J."/>
            <person name="Kuratani S."/>
            <person name="Yin Y."/>
            <person name="Aken B."/>
            <person name="Zhang G."/>
            <person name="Irie N."/>
        </authorList>
    </citation>
    <scope>NUCLEOTIDE SEQUENCE [LARGE SCALE GENOMIC DNA]</scope>
    <source>
        <strain evidence="16">Daiwa-1</strain>
    </source>
</reference>
<dbReference type="Proteomes" id="UP000007267">
    <property type="component" value="Unassembled WGS sequence"/>
</dbReference>
<dbReference type="Gene3D" id="2.60.120.200">
    <property type="match status" value="2"/>
</dbReference>
<evidence type="ECO:0000256" key="1">
    <source>
        <dbReference type="ARBA" id="ARBA00004613"/>
    </source>
</evidence>
<keyword evidence="8" id="KW-1015">Disulfide bond</keyword>